<evidence type="ECO:0000313" key="6">
    <source>
        <dbReference type="EMBL" id="CAE0039783.1"/>
    </source>
</evidence>
<evidence type="ECO:0000256" key="1">
    <source>
        <dbReference type="ARBA" id="ARBA00008563"/>
    </source>
</evidence>
<dbReference type="AlphaFoldDB" id="A0A7S2ZHE9"/>
<dbReference type="GO" id="GO:0003735">
    <property type="term" value="F:structural constituent of ribosome"/>
    <property type="evidence" value="ECO:0007669"/>
    <property type="project" value="InterPro"/>
</dbReference>
<accession>A0A7S2ZHE9</accession>
<evidence type="ECO:0000256" key="2">
    <source>
        <dbReference type="ARBA" id="ARBA00022980"/>
    </source>
</evidence>
<dbReference type="GO" id="GO:0003723">
    <property type="term" value="F:RNA binding"/>
    <property type="evidence" value="ECO:0007669"/>
    <property type="project" value="InterPro"/>
</dbReference>
<comment type="similarity">
    <text evidence="1">Belongs to the bacterial ribosomal protein bL21 family.</text>
</comment>
<dbReference type="PANTHER" id="PTHR21349">
    <property type="entry name" value="50S RIBOSOMAL PROTEIN L21"/>
    <property type="match status" value="1"/>
</dbReference>
<protein>
    <recommendedName>
        <fullName evidence="5">Large ribosomal subunit protein bL21m</fullName>
    </recommendedName>
    <alternativeName>
        <fullName evidence="4">50S ribosomal protein L21, chloroplastic</fullName>
    </alternativeName>
</protein>
<proteinExistence type="inferred from homology"/>
<dbReference type="Pfam" id="PF00829">
    <property type="entry name" value="Ribosomal_L21p"/>
    <property type="match status" value="1"/>
</dbReference>
<name>A0A7S2ZHE9_9RHOD</name>
<dbReference type="SUPFAM" id="SSF141091">
    <property type="entry name" value="L21p-like"/>
    <property type="match status" value="1"/>
</dbReference>
<dbReference type="PANTHER" id="PTHR21349:SF0">
    <property type="entry name" value="LARGE RIBOSOMAL SUBUNIT PROTEIN BL21M"/>
    <property type="match status" value="1"/>
</dbReference>
<reference evidence="6" key="1">
    <citation type="submission" date="2021-01" db="EMBL/GenBank/DDBJ databases">
        <authorList>
            <person name="Corre E."/>
            <person name="Pelletier E."/>
            <person name="Niang G."/>
            <person name="Scheremetjew M."/>
            <person name="Finn R."/>
            <person name="Kale V."/>
            <person name="Holt S."/>
            <person name="Cochrane G."/>
            <person name="Meng A."/>
            <person name="Brown T."/>
            <person name="Cohen L."/>
        </authorList>
    </citation>
    <scope>NUCLEOTIDE SEQUENCE</scope>
    <source>
        <strain evidence="6">CCMP 769</strain>
    </source>
</reference>
<keyword evidence="2" id="KW-0689">Ribosomal protein</keyword>
<gene>
    <name evidence="6" type="ORF">RMAR00112_LOCUS7742</name>
</gene>
<evidence type="ECO:0000256" key="3">
    <source>
        <dbReference type="ARBA" id="ARBA00023274"/>
    </source>
</evidence>
<sequence length="293" mass="34128">MNSVFRSTWIGFGRRGLGGKSPQLLGARLMCNTTEDSGDEVRRKISHRTFTWPPLKRPTPKVNWKKWMEERQAQTEEYLKFRREVDEEMKFYQPPSLVAEMRNNRTDSFEGRLSQKFGLFSIIGTGPNEEYNEEEMYSDVYTEHSDVVGVDPARPSDMFMVVIIGARQIRVLPGDVISVEKLSFDVGEIIRMDKVVMCATRYWSVFGRPYVSNASVTAVVQAQMRSKHIQRMIWKKGKRHRRRYGHSQKQTVLRILDVTYEPPVTGRLEELRIKPVPHIAPIRNRTFTGDDRK</sequence>
<dbReference type="GO" id="GO:0005762">
    <property type="term" value="C:mitochondrial large ribosomal subunit"/>
    <property type="evidence" value="ECO:0007669"/>
    <property type="project" value="TreeGrafter"/>
</dbReference>
<dbReference type="InterPro" id="IPR028909">
    <property type="entry name" value="bL21-like"/>
</dbReference>
<dbReference type="InterPro" id="IPR001787">
    <property type="entry name" value="Ribosomal_bL21"/>
</dbReference>
<dbReference type="HAMAP" id="MF_01363">
    <property type="entry name" value="Ribosomal_bL21"/>
    <property type="match status" value="1"/>
</dbReference>
<dbReference type="EMBL" id="HBHW01010206">
    <property type="protein sequence ID" value="CAE0039783.1"/>
    <property type="molecule type" value="Transcribed_RNA"/>
</dbReference>
<dbReference type="NCBIfam" id="TIGR00061">
    <property type="entry name" value="L21"/>
    <property type="match status" value="1"/>
</dbReference>
<dbReference type="GO" id="GO:0006412">
    <property type="term" value="P:translation"/>
    <property type="evidence" value="ECO:0007669"/>
    <property type="project" value="InterPro"/>
</dbReference>
<dbReference type="InterPro" id="IPR036164">
    <property type="entry name" value="bL21-like_sf"/>
</dbReference>
<evidence type="ECO:0000256" key="5">
    <source>
        <dbReference type="ARBA" id="ARBA00044129"/>
    </source>
</evidence>
<keyword evidence="3" id="KW-0687">Ribonucleoprotein</keyword>
<evidence type="ECO:0000256" key="4">
    <source>
        <dbReference type="ARBA" id="ARBA00035397"/>
    </source>
</evidence>
<organism evidence="6">
    <name type="scientific">Rhodosorus marinus</name>
    <dbReference type="NCBI Taxonomy" id="101924"/>
    <lineage>
        <taxon>Eukaryota</taxon>
        <taxon>Rhodophyta</taxon>
        <taxon>Stylonematophyceae</taxon>
        <taxon>Stylonematales</taxon>
        <taxon>Stylonemataceae</taxon>
        <taxon>Rhodosorus</taxon>
    </lineage>
</organism>